<keyword evidence="2" id="KW-1277">Toxin-antitoxin system</keyword>
<sequence length="103" mass="11759">MSVRVTWSRLARDALLDIYLTFGLHNQNAAERVYDRLEERAEQLREHPKMGPRRPDIRPGARVLVEPPYLILYEIVPDTDDAPVAAIQIVAVLDGRRDLTLGI</sequence>
<dbReference type="Pfam" id="PF05016">
    <property type="entry name" value="ParE_toxin"/>
    <property type="match status" value="1"/>
</dbReference>
<dbReference type="Gene3D" id="3.30.2310.20">
    <property type="entry name" value="RelE-like"/>
    <property type="match status" value="1"/>
</dbReference>
<gene>
    <name evidence="3" type="ORF">PUR29_33570</name>
</gene>
<protein>
    <submittedName>
        <fullName evidence="3">Type II toxin-antitoxin system RelE/ParE family toxin</fullName>
    </submittedName>
</protein>
<evidence type="ECO:0000256" key="2">
    <source>
        <dbReference type="ARBA" id="ARBA00022649"/>
    </source>
</evidence>
<organism evidence="3 4">
    <name type="scientific">Methylobacterium ajmalii</name>
    <dbReference type="NCBI Taxonomy" id="2738439"/>
    <lineage>
        <taxon>Bacteria</taxon>
        <taxon>Pseudomonadati</taxon>
        <taxon>Pseudomonadota</taxon>
        <taxon>Alphaproteobacteria</taxon>
        <taxon>Hyphomicrobiales</taxon>
        <taxon>Methylobacteriaceae</taxon>
        <taxon>Methylobacterium</taxon>
    </lineage>
</organism>
<comment type="caution">
    <text evidence="3">The sequence shown here is derived from an EMBL/GenBank/DDBJ whole genome shotgun (WGS) entry which is preliminary data.</text>
</comment>
<comment type="similarity">
    <text evidence="1">Belongs to the RelE toxin family.</text>
</comment>
<keyword evidence="4" id="KW-1185">Reference proteome</keyword>
<name>A0ABV0A3Z5_9HYPH</name>
<dbReference type="Proteomes" id="UP001407347">
    <property type="component" value="Unassembled WGS sequence"/>
</dbReference>
<dbReference type="PANTHER" id="PTHR33755">
    <property type="entry name" value="TOXIN PARE1-RELATED"/>
    <property type="match status" value="1"/>
</dbReference>
<dbReference type="InterPro" id="IPR051803">
    <property type="entry name" value="TA_system_RelE-like_toxin"/>
</dbReference>
<dbReference type="RefSeq" id="WP_346013652.1">
    <property type="nucleotide sequence ID" value="NZ_JAQYXP010000005.1"/>
</dbReference>
<dbReference type="InterPro" id="IPR035093">
    <property type="entry name" value="RelE/ParE_toxin_dom_sf"/>
</dbReference>
<reference evidence="3 4" key="1">
    <citation type="journal article" date="2023" name="PLoS ONE">
        <title>Complete genome assembly of Hawai'i environmental nontuberculous mycobacteria reveals unexpected co-isolation with methylobacteria.</title>
        <authorList>
            <person name="Hendrix J."/>
            <person name="Epperson L.E."/>
            <person name="Tong E.I."/>
            <person name="Chan Y.L."/>
            <person name="Hasan N.A."/>
            <person name="Dawrs S.N."/>
            <person name="Norton G.J."/>
            <person name="Virdi R."/>
            <person name="Crooks J.L."/>
            <person name="Chan E.D."/>
            <person name="Honda J.R."/>
            <person name="Strong M."/>
        </authorList>
    </citation>
    <scope>NUCLEOTIDE SEQUENCE [LARGE SCALE GENOMIC DNA]</scope>
    <source>
        <strain evidence="3 4">NJH_HI04-1</strain>
    </source>
</reference>
<evidence type="ECO:0000256" key="1">
    <source>
        <dbReference type="ARBA" id="ARBA00006226"/>
    </source>
</evidence>
<proteinExistence type="inferred from homology"/>
<evidence type="ECO:0000313" key="3">
    <source>
        <dbReference type="EMBL" id="MEN3238373.1"/>
    </source>
</evidence>
<evidence type="ECO:0000313" key="4">
    <source>
        <dbReference type="Proteomes" id="UP001407347"/>
    </source>
</evidence>
<dbReference type="EMBL" id="JAQYXP010000005">
    <property type="protein sequence ID" value="MEN3238373.1"/>
    <property type="molecule type" value="Genomic_DNA"/>
</dbReference>
<dbReference type="PANTHER" id="PTHR33755:SF6">
    <property type="entry name" value="PLASMID STABILIZATION SYSTEM PROTEIN"/>
    <property type="match status" value="1"/>
</dbReference>
<dbReference type="InterPro" id="IPR007712">
    <property type="entry name" value="RelE/ParE_toxin"/>
</dbReference>
<accession>A0ABV0A3Z5</accession>